<name>A0A162K5B2_9BACL</name>
<keyword evidence="1" id="KW-0472">Membrane</keyword>
<protein>
    <recommendedName>
        <fullName evidence="4">YxlC family protein</fullName>
    </recommendedName>
</protein>
<organism evidence="2 3">
    <name type="scientific">Paenibacillus glacialis</name>
    <dbReference type="NCBI Taxonomy" id="494026"/>
    <lineage>
        <taxon>Bacteria</taxon>
        <taxon>Bacillati</taxon>
        <taxon>Bacillota</taxon>
        <taxon>Bacilli</taxon>
        <taxon>Bacillales</taxon>
        <taxon>Paenibacillaceae</taxon>
        <taxon>Paenibacillus</taxon>
    </lineage>
</organism>
<keyword evidence="3" id="KW-1185">Reference proteome</keyword>
<dbReference type="RefSeq" id="WP_068535204.1">
    <property type="nucleotide sequence ID" value="NZ_LVJH01000030.1"/>
</dbReference>
<comment type="caution">
    <text evidence="2">The sequence shown here is derived from an EMBL/GenBank/DDBJ whole genome shotgun (WGS) entry which is preliminary data.</text>
</comment>
<gene>
    <name evidence="2" type="ORF">PGLA_17295</name>
</gene>
<reference evidence="2 3" key="1">
    <citation type="submission" date="2016-03" db="EMBL/GenBank/DDBJ databases">
        <title>Draft genome sequence of Paenibacillus glacialis DSM 22343.</title>
        <authorList>
            <person name="Shin S.-K."/>
            <person name="Yi H."/>
        </authorList>
    </citation>
    <scope>NUCLEOTIDE SEQUENCE [LARGE SCALE GENOMIC DNA]</scope>
    <source>
        <strain evidence="2 3">DSM 22343</strain>
    </source>
</reference>
<accession>A0A162K5B2</accession>
<evidence type="ECO:0000313" key="2">
    <source>
        <dbReference type="EMBL" id="OAB40958.1"/>
    </source>
</evidence>
<dbReference type="STRING" id="494026.PGLA_17295"/>
<evidence type="ECO:0000256" key="1">
    <source>
        <dbReference type="SAM" id="Phobius"/>
    </source>
</evidence>
<feature type="transmembrane region" description="Helical" evidence="1">
    <location>
        <begin position="59"/>
        <end position="78"/>
    </location>
</feature>
<dbReference type="Pfam" id="PF17280">
    <property type="entry name" value="DUF5345"/>
    <property type="match status" value="1"/>
</dbReference>
<dbReference type="EMBL" id="LVJH01000030">
    <property type="protein sequence ID" value="OAB40958.1"/>
    <property type="molecule type" value="Genomic_DNA"/>
</dbReference>
<feature type="transmembrane region" description="Helical" evidence="1">
    <location>
        <begin position="84"/>
        <end position="104"/>
    </location>
</feature>
<sequence>MDRKDEKGTEEEIFLSKLRQSIDRMDHVLDHPSIPSKEQLKGHIHERLQRRRKSMMMELLLFWLVSLFVMGSGALLVYSAPWMVWLIQGVSFVTAFVLVVHFIIHRRKEDLG</sequence>
<dbReference type="OrthoDB" id="2629903at2"/>
<dbReference type="InterPro" id="IPR035238">
    <property type="entry name" value="DUF5345"/>
</dbReference>
<evidence type="ECO:0008006" key="4">
    <source>
        <dbReference type="Google" id="ProtNLM"/>
    </source>
</evidence>
<proteinExistence type="predicted"/>
<keyword evidence="1" id="KW-0812">Transmembrane</keyword>
<dbReference type="AlphaFoldDB" id="A0A162K5B2"/>
<keyword evidence="1" id="KW-1133">Transmembrane helix</keyword>
<evidence type="ECO:0000313" key="3">
    <source>
        <dbReference type="Proteomes" id="UP000076967"/>
    </source>
</evidence>
<dbReference type="Proteomes" id="UP000076967">
    <property type="component" value="Unassembled WGS sequence"/>
</dbReference>